<reference evidence="4" key="2">
    <citation type="submission" date="2015-01" db="EMBL/GenBank/DDBJ databases">
        <title>Evolutionary Origins and Diversification of the Mycorrhizal Mutualists.</title>
        <authorList>
            <consortium name="DOE Joint Genome Institute"/>
            <consortium name="Mycorrhizal Genomics Consortium"/>
            <person name="Kohler A."/>
            <person name="Kuo A."/>
            <person name="Nagy L.G."/>
            <person name="Floudas D."/>
            <person name="Copeland A."/>
            <person name="Barry K.W."/>
            <person name="Cichocki N."/>
            <person name="Veneault-Fourrey C."/>
            <person name="LaButti K."/>
            <person name="Lindquist E.A."/>
            <person name="Lipzen A."/>
            <person name="Lundell T."/>
            <person name="Morin E."/>
            <person name="Murat C."/>
            <person name="Riley R."/>
            <person name="Ohm R."/>
            <person name="Sun H."/>
            <person name="Tunlid A."/>
            <person name="Henrissat B."/>
            <person name="Grigoriev I.V."/>
            <person name="Hibbett D.S."/>
            <person name="Martin F."/>
        </authorList>
    </citation>
    <scope>NUCLEOTIDE SEQUENCE [LARGE SCALE GENOMIC DNA]</scope>
    <source>
        <strain evidence="4">ATCC 200175</strain>
    </source>
</reference>
<name>A0A0C9TX81_PAXIN</name>
<dbReference type="AlphaFoldDB" id="A0A0C9TX81"/>
<dbReference type="InterPro" id="IPR002068">
    <property type="entry name" value="A-crystallin/Hsp20_dom"/>
</dbReference>
<sequence>MSSTAIGTFTCWDGFDGYQVEDKPARPPNRSRRPSTSTMPTPARSSPERSRMPKPTNEHGARDQERTSLDQLWSTLRQKKHLEEAKRPVKVKSLETPQPGPSGVSRSAPEQPSPMPRKVTPPMVKKKKSTQVFTSYHAIAAILMSRMSCSDCVSFRESRCGRTITATFDLPGVKKDQAHVSFRWNHLIVTWQTVKITETEEDGRLVRDREEKKYTRTIPVPEGTKFEEIHATMDNRHLILNYPNMRTVRVEPRSRPPRQAEPRRIEPTVLSDSEFKYIADYESPEVALPSNLKSTEWSPTEEISEVSDILEY</sequence>
<dbReference type="Gene3D" id="2.60.40.790">
    <property type="match status" value="1"/>
</dbReference>
<evidence type="ECO:0000313" key="3">
    <source>
        <dbReference type="EMBL" id="KIJ11951.1"/>
    </source>
</evidence>
<organism evidence="3 4">
    <name type="scientific">Paxillus involutus ATCC 200175</name>
    <dbReference type="NCBI Taxonomy" id="664439"/>
    <lineage>
        <taxon>Eukaryota</taxon>
        <taxon>Fungi</taxon>
        <taxon>Dikarya</taxon>
        <taxon>Basidiomycota</taxon>
        <taxon>Agaricomycotina</taxon>
        <taxon>Agaricomycetes</taxon>
        <taxon>Agaricomycetidae</taxon>
        <taxon>Boletales</taxon>
        <taxon>Paxilineae</taxon>
        <taxon>Paxillaceae</taxon>
        <taxon>Paxillus</taxon>
    </lineage>
</organism>
<dbReference type="OrthoDB" id="1431247at2759"/>
<evidence type="ECO:0000259" key="2">
    <source>
        <dbReference type="Pfam" id="PF00011"/>
    </source>
</evidence>
<feature type="compositionally biased region" description="Low complexity" evidence="1">
    <location>
        <begin position="34"/>
        <end position="45"/>
    </location>
</feature>
<dbReference type="CDD" id="cd06464">
    <property type="entry name" value="ACD_sHsps-like"/>
    <property type="match status" value="1"/>
</dbReference>
<dbReference type="InterPro" id="IPR008978">
    <property type="entry name" value="HSP20-like_chaperone"/>
</dbReference>
<feature type="region of interest" description="Disordered" evidence="1">
    <location>
        <begin position="1"/>
        <end position="126"/>
    </location>
</feature>
<feature type="compositionally biased region" description="Basic and acidic residues" evidence="1">
    <location>
        <begin position="46"/>
        <end position="68"/>
    </location>
</feature>
<accession>A0A0C9TX81</accession>
<dbReference type="EMBL" id="KN819370">
    <property type="protein sequence ID" value="KIJ11951.1"/>
    <property type="molecule type" value="Genomic_DNA"/>
</dbReference>
<dbReference type="HOGENOM" id="CLU_1054399_0_0_1"/>
<dbReference type="Proteomes" id="UP000053647">
    <property type="component" value="Unassembled WGS sequence"/>
</dbReference>
<gene>
    <name evidence="3" type="ORF">PAXINDRAFT_15134</name>
</gene>
<evidence type="ECO:0000313" key="4">
    <source>
        <dbReference type="Proteomes" id="UP000053647"/>
    </source>
</evidence>
<keyword evidence="4" id="KW-1185">Reference proteome</keyword>
<protein>
    <submittedName>
        <fullName evidence="3">Unplaced genomic scaffold PAXINscaffold_48, whole genome shotgun sequence</fullName>
    </submittedName>
</protein>
<dbReference type="SUPFAM" id="SSF49764">
    <property type="entry name" value="HSP20-like chaperones"/>
    <property type="match status" value="1"/>
</dbReference>
<feature type="domain" description="SHSP" evidence="2">
    <location>
        <begin position="165"/>
        <end position="245"/>
    </location>
</feature>
<reference evidence="3 4" key="1">
    <citation type="submission" date="2014-06" db="EMBL/GenBank/DDBJ databases">
        <authorList>
            <consortium name="DOE Joint Genome Institute"/>
            <person name="Kuo A."/>
            <person name="Kohler A."/>
            <person name="Nagy L.G."/>
            <person name="Floudas D."/>
            <person name="Copeland A."/>
            <person name="Barry K.W."/>
            <person name="Cichocki N."/>
            <person name="Veneault-Fourrey C."/>
            <person name="LaButti K."/>
            <person name="Lindquist E.A."/>
            <person name="Lipzen A."/>
            <person name="Lundell T."/>
            <person name="Morin E."/>
            <person name="Murat C."/>
            <person name="Sun H."/>
            <person name="Tunlid A."/>
            <person name="Henrissat B."/>
            <person name="Grigoriev I.V."/>
            <person name="Hibbett D.S."/>
            <person name="Martin F."/>
            <person name="Nordberg H.P."/>
            <person name="Cantor M.N."/>
            <person name="Hua S.X."/>
        </authorList>
    </citation>
    <scope>NUCLEOTIDE SEQUENCE [LARGE SCALE GENOMIC DNA]</scope>
    <source>
        <strain evidence="3 4">ATCC 200175</strain>
    </source>
</reference>
<dbReference type="Pfam" id="PF00011">
    <property type="entry name" value="HSP20"/>
    <property type="match status" value="1"/>
</dbReference>
<evidence type="ECO:0000256" key="1">
    <source>
        <dbReference type="SAM" id="MobiDB-lite"/>
    </source>
</evidence>
<proteinExistence type="predicted"/>